<evidence type="ECO:0000313" key="4">
    <source>
        <dbReference type="Proteomes" id="UP001329915"/>
    </source>
</evidence>
<feature type="domain" description="Copper amine oxidase-like N-terminal" evidence="2">
    <location>
        <begin position="34"/>
        <end position="133"/>
    </location>
</feature>
<keyword evidence="1" id="KW-0732">Signal</keyword>
<dbReference type="SUPFAM" id="SSF55383">
    <property type="entry name" value="Copper amine oxidase, domain N"/>
    <property type="match status" value="1"/>
</dbReference>
<dbReference type="Gene3D" id="3.30.457.10">
    <property type="entry name" value="Copper amine oxidase-like, N-terminal domain"/>
    <property type="match status" value="1"/>
</dbReference>
<evidence type="ECO:0000256" key="1">
    <source>
        <dbReference type="SAM" id="SignalP"/>
    </source>
</evidence>
<dbReference type="InterPro" id="IPR012854">
    <property type="entry name" value="Cu_amine_oxidase-like_N"/>
</dbReference>
<evidence type="ECO:0000259" key="2">
    <source>
        <dbReference type="Pfam" id="PF07833"/>
    </source>
</evidence>
<dbReference type="EMBL" id="CP121694">
    <property type="protein sequence ID" value="WRO23736.1"/>
    <property type="molecule type" value="Genomic_DNA"/>
</dbReference>
<accession>A0AAU0UUZ0</accession>
<sequence length="248" mass="28249">MRKHFVFVNVMIFALLTFISPAYAGMDNSVHIVVDTHFLNTDVKPRIENGRTLVPLRAIAEELDFKVHWETSTQTIHIWKDSVDISLGIDKKIALINSKKMELDVPPKIISGRTLVPLRFVSEALGRNVHYTKLNNYTPMIYITEYDLLDDEDVKVPNDNFIKKQSDPYEPPVYVLKQNSETRRNIKLGDTVENVQRQYGVPLRSSIDENGNGNLIYTTAFIPETDSGLRMVLKFTNGVLAEVAIPLM</sequence>
<proteinExistence type="predicted"/>
<dbReference type="RefSeq" id="WP_366923112.1">
    <property type="nucleotide sequence ID" value="NZ_CP121694.1"/>
</dbReference>
<feature type="signal peptide" evidence="1">
    <location>
        <begin position="1"/>
        <end position="24"/>
    </location>
</feature>
<gene>
    <name evidence="3" type="ORF">MFMK1_003604</name>
</gene>
<feature type="chain" id="PRO_5043546704" evidence="1">
    <location>
        <begin position="25"/>
        <end position="248"/>
    </location>
</feature>
<dbReference type="KEGG" id="dbc:MFMK1_003604"/>
<dbReference type="InterPro" id="IPR036582">
    <property type="entry name" value="Mao_N_sf"/>
</dbReference>
<organism evidence="3 4">
    <name type="scientific">Metallumcola ferriviriculae</name>
    <dbReference type="NCBI Taxonomy" id="3039180"/>
    <lineage>
        <taxon>Bacteria</taxon>
        <taxon>Bacillati</taxon>
        <taxon>Bacillota</taxon>
        <taxon>Clostridia</taxon>
        <taxon>Neomoorellales</taxon>
        <taxon>Desulfitibacteraceae</taxon>
        <taxon>Metallumcola</taxon>
    </lineage>
</organism>
<dbReference type="AlphaFoldDB" id="A0AAU0UUZ0"/>
<dbReference type="Pfam" id="PF07833">
    <property type="entry name" value="Cu_amine_oxidN1"/>
    <property type="match status" value="1"/>
</dbReference>
<reference evidence="3 4" key="1">
    <citation type="submission" date="2023-04" db="EMBL/GenBank/DDBJ databases">
        <authorList>
            <person name="Hsu D."/>
        </authorList>
    </citation>
    <scope>NUCLEOTIDE SEQUENCE [LARGE SCALE GENOMIC DNA]</scope>
    <source>
        <strain evidence="3 4">MK1</strain>
    </source>
</reference>
<evidence type="ECO:0000313" key="3">
    <source>
        <dbReference type="EMBL" id="WRO23736.1"/>
    </source>
</evidence>
<protein>
    <submittedName>
        <fullName evidence="3">Copper amine oxidase N-terminal domain-containing protein</fullName>
    </submittedName>
</protein>
<keyword evidence="4" id="KW-1185">Reference proteome</keyword>
<dbReference type="Proteomes" id="UP001329915">
    <property type="component" value="Chromosome"/>
</dbReference>
<name>A0AAU0UUZ0_9FIRM</name>